<dbReference type="Proteomes" id="UP000184532">
    <property type="component" value="Unassembled WGS sequence"/>
</dbReference>
<accession>A0A1M5N182</accession>
<evidence type="ECO:0000313" key="1">
    <source>
        <dbReference type="EMBL" id="SHG83314.1"/>
    </source>
</evidence>
<keyword evidence="2" id="KW-1185">Reference proteome</keyword>
<dbReference type="AlphaFoldDB" id="A0A1M5N182"/>
<organism evidence="1 2">
    <name type="scientific">Flagellimonas flava</name>
    <dbReference type="NCBI Taxonomy" id="570519"/>
    <lineage>
        <taxon>Bacteria</taxon>
        <taxon>Pseudomonadati</taxon>
        <taxon>Bacteroidota</taxon>
        <taxon>Flavobacteriia</taxon>
        <taxon>Flavobacteriales</taxon>
        <taxon>Flavobacteriaceae</taxon>
        <taxon>Flagellimonas</taxon>
    </lineage>
</organism>
<dbReference type="EMBL" id="FQWL01000004">
    <property type="protein sequence ID" value="SHG83314.1"/>
    <property type="molecule type" value="Genomic_DNA"/>
</dbReference>
<gene>
    <name evidence="1" type="ORF">SAMN04488116_2605</name>
</gene>
<evidence type="ECO:0000313" key="2">
    <source>
        <dbReference type="Proteomes" id="UP000184532"/>
    </source>
</evidence>
<proteinExistence type="predicted"/>
<reference evidence="2" key="1">
    <citation type="submission" date="2016-11" db="EMBL/GenBank/DDBJ databases">
        <authorList>
            <person name="Varghese N."/>
            <person name="Submissions S."/>
        </authorList>
    </citation>
    <scope>NUCLEOTIDE SEQUENCE [LARGE SCALE GENOMIC DNA]</scope>
    <source>
        <strain evidence="2">DSM 22638</strain>
    </source>
</reference>
<sequence>MLFFASQNALSLDLQLFLVNLHFTKDWKDGKPLTLHLITPISSQQ</sequence>
<protein>
    <submittedName>
        <fullName evidence="1">Uncharacterized protein</fullName>
    </submittedName>
</protein>
<name>A0A1M5N182_9FLAO</name>